<dbReference type="PANTHER" id="PTHR43334">
    <property type="entry name" value="ACETATE--COA LIGASE [ADP-FORMING]"/>
    <property type="match status" value="1"/>
</dbReference>
<evidence type="ECO:0000256" key="1">
    <source>
        <dbReference type="ARBA" id="ARBA00022598"/>
    </source>
</evidence>
<dbReference type="SUPFAM" id="SSF56059">
    <property type="entry name" value="Glutathione synthetase ATP-binding domain-like"/>
    <property type="match status" value="1"/>
</dbReference>
<dbReference type="GO" id="GO:0005524">
    <property type="term" value="F:ATP binding"/>
    <property type="evidence" value="ECO:0007669"/>
    <property type="project" value="UniProtKB-KW"/>
</dbReference>
<keyword evidence="2" id="KW-0547">Nucleotide-binding</keyword>
<sequence length="218" mass="24230">MVSQNQVINSVRKQDRTILTEIESKKLLEGAGINTVETRLASSQREAIDLSEQIGFPVVLKIASPDISHKSDAGGVRVGLKNKTEVRKAFREIITSVRQRYPTANIQGVSVQSMARPGVEIIIGMTKDPQFGPVLMFGLGGIFVEVLKDVSFRIVPLTRRDASEMIKEIRGYPLLEGYRGQEPANIPFLENLLLKVSDFVEQTPEIKEVDLNPVFAVR</sequence>
<gene>
    <name evidence="5" type="ORF">S06H3_03595</name>
</gene>
<name>X1KHH2_9ZZZZ</name>
<feature type="domain" description="ATP-grasp" evidence="4">
    <location>
        <begin position="25"/>
        <end position="78"/>
    </location>
</feature>
<reference evidence="5" key="1">
    <citation type="journal article" date="2014" name="Front. Microbiol.">
        <title>High frequency of phylogenetically diverse reductive dehalogenase-homologous genes in deep subseafloor sedimentary metagenomes.</title>
        <authorList>
            <person name="Kawai M."/>
            <person name="Futagami T."/>
            <person name="Toyoda A."/>
            <person name="Takaki Y."/>
            <person name="Nishi S."/>
            <person name="Hori S."/>
            <person name="Arai W."/>
            <person name="Tsubouchi T."/>
            <person name="Morono Y."/>
            <person name="Uchiyama I."/>
            <person name="Ito T."/>
            <person name="Fujiyama A."/>
            <person name="Inagaki F."/>
            <person name="Takami H."/>
        </authorList>
    </citation>
    <scope>NUCLEOTIDE SEQUENCE</scope>
    <source>
        <strain evidence="5">Expedition CK06-06</strain>
    </source>
</reference>
<dbReference type="GO" id="GO:0016874">
    <property type="term" value="F:ligase activity"/>
    <property type="evidence" value="ECO:0007669"/>
    <property type="project" value="UniProtKB-KW"/>
</dbReference>
<comment type="caution">
    <text evidence="5">The sequence shown here is derived from an EMBL/GenBank/DDBJ whole genome shotgun (WGS) entry which is preliminary data.</text>
</comment>
<evidence type="ECO:0000256" key="2">
    <source>
        <dbReference type="ARBA" id="ARBA00022741"/>
    </source>
</evidence>
<keyword evidence="1" id="KW-0436">Ligase</keyword>
<keyword evidence="3" id="KW-0067">ATP-binding</keyword>
<dbReference type="PANTHER" id="PTHR43334:SF1">
    <property type="entry name" value="3-HYDROXYPROPIONATE--COA LIGASE [ADP-FORMING]"/>
    <property type="match status" value="1"/>
</dbReference>
<dbReference type="InterPro" id="IPR011761">
    <property type="entry name" value="ATP-grasp"/>
</dbReference>
<dbReference type="GO" id="GO:0046872">
    <property type="term" value="F:metal ion binding"/>
    <property type="evidence" value="ECO:0007669"/>
    <property type="project" value="InterPro"/>
</dbReference>
<dbReference type="FunFam" id="3.30.1490.20:FF:000020">
    <property type="entry name" value="Protein lysine acetyltransferase"/>
    <property type="match status" value="1"/>
</dbReference>
<evidence type="ECO:0000256" key="3">
    <source>
        <dbReference type="ARBA" id="ARBA00022840"/>
    </source>
</evidence>
<dbReference type="InterPro" id="IPR013815">
    <property type="entry name" value="ATP_grasp_subdomain_1"/>
</dbReference>
<organism evidence="5">
    <name type="scientific">marine sediment metagenome</name>
    <dbReference type="NCBI Taxonomy" id="412755"/>
    <lineage>
        <taxon>unclassified sequences</taxon>
        <taxon>metagenomes</taxon>
        <taxon>ecological metagenomes</taxon>
    </lineage>
</organism>
<dbReference type="Pfam" id="PF13549">
    <property type="entry name" value="ATP-grasp_5"/>
    <property type="match status" value="1"/>
</dbReference>
<dbReference type="Gene3D" id="3.30.470.20">
    <property type="entry name" value="ATP-grasp fold, B domain"/>
    <property type="match status" value="1"/>
</dbReference>
<accession>X1KHH2</accession>
<evidence type="ECO:0000259" key="4">
    <source>
        <dbReference type="PROSITE" id="PS50975"/>
    </source>
</evidence>
<dbReference type="PROSITE" id="PS50975">
    <property type="entry name" value="ATP_GRASP"/>
    <property type="match status" value="1"/>
</dbReference>
<evidence type="ECO:0000313" key="5">
    <source>
        <dbReference type="EMBL" id="GAH93065.1"/>
    </source>
</evidence>
<protein>
    <recommendedName>
        <fullName evidence="4">ATP-grasp domain-containing protein</fullName>
    </recommendedName>
</protein>
<dbReference type="AlphaFoldDB" id="X1KHH2"/>
<dbReference type="InterPro" id="IPR051538">
    <property type="entry name" value="Acyl-CoA_Synth/Transferase"/>
</dbReference>
<dbReference type="EMBL" id="BARV01001187">
    <property type="protein sequence ID" value="GAH93065.1"/>
    <property type="molecule type" value="Genomic_DNA"/>
</dbReference>
<dbReference type="Gene3D" id="3.30.1490.20">
    <property type="entry name" value="ATP-grasp fold, A domain"/>
    <property type="match status" value="1"/>
</dbReference>
<proteinExistence type="predicted"/>